<dbReference type="AlphaFoldDB" id="A0A0N5B1I4"/>
<protein>
    <submittedName>
        <fullName evidence="2">Integrase_H2C2 domain-containing protein</fullName>
    </submittedName>
</protein>
<name>A0A0N5B1I4_9BILA</name>
<accession>A0A0N5B1I4</accession>
<organism evidence="1 2">
    <name type="scientific">Syphacia muris</name>
    <dbReference type="NCBI Taxonomy" id="451379"/>
    <lineage>
        <taxon>Eukaryota</taxon>
        <taxon>Metazoa</taxon>
        <taxon>Ecdysozoa</taxon>
        <taxon>Nematoda</taxon>
        <taxon>Chromadorea</taxon>
        <taxon>Rhabditida</taxon>
        <taxon>Spirurina</taxon>
        <taxon>Oxyuridomorpha</taxon>
        <taxon>Oxyuroidea</taxon>
        <taxon>Oxyuridae</taxon>
        <taxon>Syphacia</taxon>
    </lineage>
</organism>
<evidence type="ECO:0000313" key="1">
    <source>
        <dbReference type="Proteomes" id="UP000046393"/>
    </source>
</evidence>
<evidence type="ECO:0000313" key="2">
    <source>
        <dbReference type="WBParaSite" id="SMUV_0001115101-mRNA-1"/>
    </source>
</evidence>
<dbReference type="Proteomes" id="UP000046393">
    <property type="component" value="Unplaced"/>
</dbReference>
<proteinExistence type="predicted"/>
<dbReference type="WBParaSite" id="SMUV_0001115101-mRNA-1">
    <property type="protein sequence ID" value="SMUV_0001115101-mRNA-1"/>
    <property type="gene ID" value="SMUV_0001115101"/>
</dbReference>
<reference evidence="2" key="1">
    <citation type="submission" date="2017-02" db="UniProtKB">
        <authorList>
            <consortium name="WormBaseParasite"/>
        </authorList>
    </citation>
    <scope>IDENTIFICATION</scope>
</reference>
<sequence length="146" mass="17212">MTMTILESPNCEEVIDFTKTKRWEILLNHAINIQQAIVKFRKGNVDLEWSVLKKKAKIMLIRESQKRLTSNDIEEWDLQQDEDGIWKVSGRFELQMSTDKPIYLPCDHPIVTMLVLKAHRDCGHFGVAYTLSEFRKTYWIKKGRSQ</sequence>
<keyword evidence="1" id="KW-1185">Reference proteome</keyword>